<sequence length="650" mass="71520">MSIYLQRRPHTRRALPVVLEMDEELEDYQLPHSRRRPRPAPIFTPYHALPILFDTTKSTQTPLSFLEKDPDFSLSPSLLLSRRKSETVLEFPVPAKHTPQTPAPVSSPESSPPRYSSASPISSNSSSSSYPDTPDTPLTDSEEERQNAQTNDVFASTTTVPTSVRRQPYRTPSALSLKSFGTAEFDAHAAGIYNLLRSSPSSPPPSAPLPTRPDLRREVSAIRNIPSESITEEWVDVDSELVRIPRQSLNDVKRRPSIVLSIQDGPTETTLEIPIVFEGNFLDIDASDEDSEEIEFEFDDVDAVALPPLSLTDGLVSSDEESDEADRRSRSRVPRPSRAYDPDMAYQIARRNAIEKPQLLVLPSLPNPSPSSPSSLAPAPSPVPSTKSSFRNRRTVPPRDSIVPKDIDFDDLASPVDDIRISIPIPQARRTSPSPKPTHTRKQRQSSASPIKFISPFTPSKLLEDDNDADDDEPDRPVLRSRFSSSTLNSLPEPPQSPLASPGRFFARLLRSPTPPFTSKHAPPTPPKAPIRGNTIGTQPLNYRKSPGNVPRSSSLPPLSPSPPGRRPSRSLELYDKPLPHASTKNDLNQKHHANQQVLPSTAKRFPSRSSLESTYSVESSSGISTTSAGSSSSNGLKRPPIPLALFIKN</sequence>
<protein>
    <submittedName>
        <fullName evidence="2">Uncharacterized protein</fullName>
    </submittedName>
</protein>
<feature type="region of interest" description="Disordered" evidence="1">
    <location>
        <begin position="92"/>
        <end position="167"/>
    </location>
</feature>
<evidence type="ECO:0000313" key="3">
    <source>
        <dbReference type="Proteomes" id="UP001050691"/>
    </source>
</evidence>
<name>A0AAV5AI43_9AGAM</name>
<dbReference type="Proteomes" id="UP001050691">
    <property type="component" value="Unassembled WGS sequence"/>
</dbReference>
<feature type="compositionally biased region" description="Low complexity" evidence="1">
    <location>
        <begin position="608"/>
        <end position="636"/>
    </location>
</feature>
<gene>
    <name evidence="2" type="ORF">Clacol_008575</name>
</gene>
<accession>A0AAV5AI43</accession>
<dbReference type="AlphaFoldDB" id="A0AAV5AI43"/>
<proteinExistence type="predicted"/>
<keyword evidence="3" id="KW-1185">Reference proteome</keyword>
<organism evidence="2 3">
    <name type="scientific">Clathrus columnatus</name>
    <dbReference type="NCBI Taxonomy" id="1419009"/>
    <lineage>
        <taxon>Eukaryota</taxon>
        <taxon>Fungi</taxon>
        <taxon>Dikarya</taxon>
        <taxon>Basidiomycota</taxon>
        <taxon>Agaricomycotina</taxon>
        <taxon>Agaricomycetes</taxon>
        <taxon>Phallomycetidae</taxon>
        <taxon>Phallales</taxon>
        <taxon>Clathraceae</taxon>
        <taxon>Clathrus</taxon>
    </lineage>
</organism>
<feature type="region of interest" description="Disordered" evidence="1">
    <location>
        <begin position="361"/>
        <end position="650"/>
    </location>
</feature>
<feature type="compositionally biased region" description="Low complexity" evidence="1">
    <location>
        <begin position="103"/>
        <end position="139"/>
    </location>
</feature>
<evidence type="ECO:0000313" key="2">
    <source>
        <dbReference type="EMBL" id="GJJ14311.1"/>
    </source>
</evidence>
<evidence type="ECO:0000256" key="1">
    <source>
        <dbReference type="SAM" id="MobiDB-lite"/>
    </source>
</evidence>
<reference evidence="2" key="1">
    <citation type="submission" date="2021-10" db="EMBL/GenBank/DDBJ databases">
        <title>De novo Genome Assembly of Clathrus columnatus (Basidiomycota, Fungi) Using Illumina and Nanopore Sequence Data.</title>
        <authorList>
            <person name="Ogiso-Tanaka E."/>
            <person name="Itagaki H."/>
            <person name="Hosoya T."/>
            <person name="Hosaka K."/>
        </authorList>
    </citation>
    <scope>NUCLEOTIDE SEQUENCE</scope>
    <source>
        <strain evidence="2">MO-923</strain>
    </source>
</reference>
<feature type="compositionally biased region" description="Acidic residues" evidence="1">
    <location>
        <begin position="465"/>
        <end position="474"/>
    </location>
</feature>
<comment type="caution">
    <text evidence="2">The sequence shown here is derived from an EMBL/GenBank/DDBJ whole genome shotgun (WGS) entry which is preliminary data.</text>
</comment>
<feature type="compositionally biased region" description="Polar residues" evidence="1">
    <location>
        <begin position="147"/>
        <end position="165"/>
    </location>
</feature>
<feature type="region of interest" description="Disordered" evidence="1">
    <location>
        <begin position="309"/>
        <end position="342"/>
    </location>
</feature>
<dbReference type="EMBL" id="BPWL01000009">
    <property type="protein sequence ID" value="GJJ14311.1"/>
    <property type="molecule type" value="Genomic_DNA"/>
</dbReference>